<dbReference type="OrthoDB" id="5187941at2"/>
<keyword evidence="4" id="KW-1185">Reference proteome</keyword>
<keyword evidence="2" id="KW-1133">Transmembrane helix</keyword>
<gene>
    <name evidence="3" type="ORF">CUROG_02790</name>
</gene>
<dbReference type="AlphaFoldDB" id="A0A5J6Z8L0"/>
<evidence type="ECO:0000256" key="1">
    <source>
        <dbReference type="SAM" id="MobiDB-lite"/>
    </source>
</evidence>
<evidence type="ECO:0000256" key="2">
    <source>
        <dbReference type="SAM" id="Phobius"/>
    </source>
</evidence>
<keyword evidence="2" id="KW-0812">Transmembrane</keyword>
<dbReference type="KEGG" id="cuo:CUROG_02790"/>
<evidence type="ECO:0008006" key="5">
    <source>
        <dbReference type="Google" id="ProtNLM"/>
    </source>
</evidence>
<feature type="transmembrane region" description="Helical" evidence="2">
    <location>
        <begin position="20"/>
        <end position="45"/>
    </location>
</feature>
<feature type="transmembrane region" description="Helical" evidence="2">
    <location>
        <begin position="57"/>
        <end position="75"/>
    </location>
</feature>
<reference evidence="4" key="1">
    <citation type="submission" date="2019-10" db="EMBL/GenBank/DDBJ databases">
        <title>Complete genome sequence of Corynebacterium urogenitalis DSM 108747, isolated from the genital tract of a cow.</title>
        <authorList>
            <person name="Ruckert C."/>
            <person name="Ballas P."/>
            <person name="Wagener K."/>
            <person name="Drillich M."/>
            <person name="Kaempfer P."/>
            <person name="Busse H.-J."/>
            <person name="Ehling-Schulz M."/>
        </authorList>
    </citation>
    <scope>NUCLEOTIDE SEQUENCE [LARGE SCALE GENOMIC DNA]</scope>
    <source>
        <strain evidence="4">LMM 1652</strain>
    </source>
</reference>
<accession>A0A5J6Z8L0</accession>
<keyword evidence="2" id="KW-0472">Membrane</keyword>
<protein>
    <recommendedName>
        <fullName evidence="5">Glucitol operon activator</fullName>
    </recommendedName>
</protein>
<evidence type="ECO:0000313" key="3">
    <source>
        <dbReference type="EMBL" id="QFQ01947.1"/>
    </source>
</evidence>
<proteinExistence type="predicted"/>
<dbReference type="RefSeq" id="WP_151902369.1">
    <property type="nucleotide sequence ID" value="NZ_CP045032.1"/>
</dbReference>
<feature type="compositionally biased region" description="Basic and acidic residues" evidence="1">
    <location>
        <begin position="119"/>
        <end position="136"/>
    </location>
</feature>
<name>A0A5J6Z8L0_9CORY</name>
<sequence length="145" mass="16684">MSTQQEPQQNSGKGTNPFPLRVRIVQIVFLILAVLATAGLAYWQWTRFQEADGDFTNLGYAMQWPIFGIFLIVAYRKYIQYETERLQGDDMAAVPKEYRESMTEIPDDFMALPGQKTPTDLDNREVLTDDRRRTARDAASNKNVE</sequence>
<feature type="region of interest" description="Disordered" evidence="1">
    <location>
        <begin position="113"/>
        <end position="145"/>
    </location>
</feature>
<organism evidence="3 4">
    <name type="scientific">Corynebacterium urogenitale</name>
    <dbReference type="NCBI Taxonomy" id="2487892"/>
    <lineage>
        <taxon>Bacteria</taxon>
        <taxon>Bacillati</taxon>
        <taxon>Actinomycetota</taxon>
        <taxon>Actinomycetes</taxon>
        <taxon>Mycobacteriales</taxon>
        <taxon>Corynebacteriaceae</taxon>
        <taxon>Corynebacterium</taxon>
    </lineage>
</organism>
<evidence type="ECO:0000313" key="4">
    <source>
        <dbReference type="Proteomes" id="UP000326711"/>
    </source>
</evidence>
<dbReference type="EMBL" id="CP045032">
    <property type="protein sequence ID" value="QFQ01947.1"/>
    <property type="molecule type" value="Genomic_DNA"/>
</dbReference>
<dbReference type="Proteomes" id="UP000326711">
    <property type="component" value="Chromosome"/>
</dbReference>